<reference evidence="1" key="1">
    <citation type="journal article" date="2021" name="bioRxiv">
        <title>Whole Genome Assembly and Annotation of Northern Wild Rice, Zizania palustris L., Supports a Whole Genome Duplication in the Zizania Genus.</title>
        <authorList>
            <person name="Haas M."/>
            <person name="Kono T."/>
            <person name="Macchietto M."/>
            <person name="Millas R."/>
            <person name="McGilp L."/>
            <person name="Shao M."/>
            <person name="Duquette J."/>
            <person name="Hirsch C.N."/>
            <person name="Kimball J."/>
        </authorList>
    </citation>
    <scope>NUCLEOTIDE SEQUENCE</scope>
    <source>
        <tissue evidence="1">Fresh leaf tissue</tissue>
    </source>
</reference>
<evidence type="ECO:0000313" key="2">
    <source>
        <dbReference type="Proteomes" id="UP000729402"/>
    </source>
</evidence>
<reference evidence="1" key="2">
    <citation type="submission" date="2021-02" db="EMBL/GenBank/DDBJ databases">
        <authorList>
            <person name="Kimball J.A."/>
            <person name="Haas M.W."/>
            <person name="Macchietto M."/>
            <person name="Kono T."/>
            <person name="Duquette J."/>
            <person name="Shao M."/>
        </authorList>
    </citation>
    <scope>NUCLEOTIDE SEQUENCE</scope>
    <source>
        <tissue evidence="1">Fresh leaf tissue</tissue>
    </source>
</reference>
<dbReference type="AlphaFoldDB" id="A0A8J5TBV3"/>
<proteinExistence type="predicted"/>
<sequence>MEMRLYVGIDKKVQCHMPSSIILATYNHLLATINVHRLATVAASTDACPWHDGEGGRLMARLVDPTSCLIVSGATLLFLMVIHKSLTYSGSVSYVVKVVLS</sequence>
<evidence type="ECO:0000313" key="1">
    <source>
        <dbReference type="EMBL" id="KAG8084134.1"/>
    </source>
</evidence>
<dbReference type="EMBL" id="JAAALK010000082">
    <property type="protein sequence ID" value="KAG8084134.1"/>
    <property type="molecule type" value="Genomic_DNA"/>
</dbReference>
<accession>A0A8J5TBV3</accession>
<name>A0A8J5TBV3_ZIZPA</name>
<gene>
    <name evidence="1" type="ORF">GUJ93_ZPchr0010g8746</name>
</gene>
<organism evidence="1 2">
    <name type="scientific">Zizania palustris</name>
    <name type="common">Northern wild rice</name>
    <dbReference type="NCBI Taxonomy" id="103762"/>
    <lineage>
        <taxon>Eukaryota</taxon>
        <taxon>Viridiplantae</taxon>
        <taxon>Streptophyta</taxon>
        <taxon>Embryophyta</taxon>
        <taxon>Tracheophyta</taxon>
        <taxon>Spermatophyta</taxon>
        <taxon>Magnoliopsida</taxon>
        <taxon>Liliopsida</taxon>
        <taxon>Poales</taxon>
        <taxon>Poaceae</taxon>
        <taxon>BOP clade</taxon>
        <taxon>Oryzoideae</taxon>
        <taxon>Oryzeae</taxon>
        <taxon>Zizaniinae</taxon>
        <taxon>Zizania</taxon>
    </lineage>
</organism>
<keyword evidence="2" id="KW-1185">Reference proteome</keyword>
<protein>
    <submittedName>
        <fullName evidence="1">Uncharacterized protein</fullName>
    </submittedName>
</protein>
<comment type="caution">
    <text evidence="1">The sequence shown here is derived from an EMBL/GenBank/DDBJ whole genome shotgun (WGS) entry which is preliminary data.</text>
</comment>
<dbReference type="Proteomes" id="UP000729402">
    <property type="component" value="Unassembled WGS sequence"/>
</dbReference>